<dbReference type="AlphaFoldDB" id="A0A2K5KY60"/>
<reference evidence="1" key="2">
    <citation type="submission" date="2025-09" db="UniProtKB">
        <authorList>
            <consortium name="Ensembl"/>
        </authorList>
    </citation>
    <scope>IDENTIFICATION</scope>
</reference>
<accession>A0A2K5KY60</accession>
<organism evidence="1 2">
    <name type="scientific">Cercocebus atys</name>
    <name type="common">Sooty mangabey</name>
    <name type="synonym">Cercocebus torquatus atys</name>
    <dbReference type="NCBI Taxonomy" id="9531"/>
    <lineage>
        <taxon>Eukaryota</taxon>
        <taxon>Metazoa</taxon>
        <taxon>Chordata</taxon>
        <taxon>Craniata</taxon>
        <taxon>Vertebrata</taxon>
        <taxon>Euteleostomi</taxon>
        <taxon>Mammalia</taxon>
        <taxon>Eutheria</taxon>
        <taxon>Euarchontoglires</taxon>
        <taxon>Primates</taxon>
        <taxon>Haplorrhini</taxon>
        <taxon>Catarrhini</taxon>
        <taxon>Cercopithecidae</taxon>
        <taxon>Cercopithecinae</taxon>
        <taxon>Cercocebus</taxon>
    </lineage>
</organism>
<dbReference type="Ensembl" id="ENSCATT00000020961.1">
    <property type="protein sequence ID" value="ENSCATP00000005627.1"/>
    <property type="gene ID" value="ENSCATG00000018269.1"/>
</dbReference>
<evidence type="ECO:0000313" key="2">
    <source>
        <dbReference type="Proteomes" id="UP000233060"/>
    </source>
</evidence>
<proteinExistence type="predicted"/>
<protein>
    <submittedName>
        <fullName evidence="1">Uncharacterized protein</fullName>
    </submittedName>
</protein>
<reference evidence="1" key="1">
    <citation type="submission" date="2025-08" db="UniProtKB">
        <authorList>
            <consortium name="Ensembl"/>
        </authorList>
    </citation>
    <scope>IDENTIFICATION</scope>
</reference>
<sequence length="58" mass="6842">MRIKNKSFGSFLICFNILLFKCVYRGLTITSLRMRFMLTNRGKHLNSESNPFSYCKSK</sequence>
<name>A0A2K5KY60_CERAT</name>
<dbReference type="GeneTree" id="ENSGT00950000183878"/>
<dbReference type="Proteomes" id="UP000233060">
    <property type="component" value="Unassembled WGS sequence"/>
</dbReference>
<dbReference type="Bgee" id="ENSCATG00000018269">
    <property type="expression patterns" value="Expressed in cerebellum and 12 other cell types or tissues"/>
</dbReference>
<evidence type="ECO:0000313" key="1">
    <source>
        <dbReference type="Ensembl" id="ENSCATP00000005627.1"/>
    </source>
</evidence>
<keyword evidence="2" id="KW-1185">Reference proteome</keyword>